<evidence type="ECO:0000259" key="1">
    <source>
        <dbReference type="PROSITE" id="PS51782"/>
    </source>
</evidence>
<feature type="domain" description="LysM" evidence="1">
    <location>
        <begin position="164"/>
        <end position="214"/>
    </location>
</feature>
<evidence type="ECO:0000313" key="3">
    <source>
        <dbReference type="Proteomes" id="UP000239549"/>
    </source>
</evidence>
<dbReference type="PROSITE" id="PS51782">
    <property type="entry name" value="LYSM"/>
    <property type="match status" value="1"/>
</dbReference>
<dbReference type="PANTHER" id="PTHR34700:SF4">
    <property type="entry name" value="PHAGE-LIKE ELEMENT PBSX PROTEIN XKDP"/>
    <property type="match status" value="1"/>
</dbReference>
<keyword evidence="3" id="KW-1185">Reference proteome</keyword>
<dbReference type="Pfam" id="PF01476">
    <property type="entry name" value="LysM"/>
    <property type="match status" value="1"/>
</dbReference>
<gene>
    <name evidence="2" type="ORF">DCCM_4620</name>
</gene>
<dbReference type="OrthoDB" id="9800780at2"/>
<name>A0A2L2XNE9_9FIRM</name>
<dbReference type="SUPFAM" id="SSF54106">
    <property type="entry name" value="LysM domain"/>
    <property type="match status" value="1"/>
</dbReference>
<dbReference type="RefSeq" id="WP_104373561.1">
    <property type="nucleotide sequence ID" value="NZ_BFAV01000172.1"/>
</dbReference>
<dbReference type="InterPro" id="IPR036779">
    <property type="entry name" value="LysM_dom_sf"/>
</dbReference>
<proteinExistence type="predicted"/>
<dbReference type="AlphaFoldDB" id="A0A2L2XNE9"/>
<dbReference type="Gene3D" id="3.10.350.10">
    <property type="entry name" value="LysM domain"/>
    <property type="match status" value="1"/>
</dbReference>
<dbReference type="PANTHER" id="PTHR34700">
    <property type="entry name" value="POTASSIUM BINDING PROTEIN KBP"/>
    <property type="match status" value="1"/>
</dbReference>
<dbReference type="SMART" id="SM00257">
    <property type="entry name" value="LysM"/>
    <property type="match status" value="1"/>
</dbReference>
<dbReference type="CDD" id="cd00118">
    <property type="entry name" value="LysM"/>
    <property type="match status" value="1"/>
</dbReference>
<dbReference type="Proteomes" id="UP000239549">
    <property type="component" value="Unassembled WGS sequence"/>
</dbReference>
<dbReference type="InterPro" id="IPR018392">
    <property type="entry name" value="LysM"/>
</dbReference>
<protein>
    <submittedName>
        <fullName evidence="2">Phage-like element PBSX protein xkdP</fullName>
    </submittedName>
</protein>
<organism evidence="2 3">
    <name type="scientific">Desulfocucumis palustris</name>
    <dbReference type="NCBI Taxonomy" id="1898651"/>
    <lineage>
        <taxon>Bacteria</taxon>
        <taxon>Bacillati</taxon>
        <taxon>Bacillota</taxon>
        <taxon>Clostridia</taxon>
        <taxon>Eubacteriales</taxon>
        <taxon>Desulfocucumaceae</taxon>
        <taxon>Desulfocucumis</taxon>
    </lineage>
</organism>
<evidence type="ECO:0000313" key="2">
    <source>
        <dbReference type="EMBL" id="GBF35491.1"/>
    </source>
</evidence>
<dbReference type="InterPro" id="IPR052196">
    <property type="entry name" value="Bact_Kbp"/>
</dbReference>
<comment type="caution">
    <text evidence="2">The sequence shown here is derived from an EMBL/GenBank/DDBJ whole genome shotgun (WGS) entry which is preliminary data.</text>
</comment>
<reference evidence="3" key="1">
    <citation type="submission" date="2018-02" db="EMBL/GenBank/DDBJ databases">
        <title>Genome sequence of Desulfocucumis palustris strain NAW-5.</title>
        <authorList>
            <person name="Watanabe M."/>
            <person name="Kojima H."/>
            <person name="Fukui M."/>
        </authorList>
    </citation>
    <scope>NUCLEOTIDE SEQUENCE [LARGE SCALE GENOMIC DNA]</scope>
    <source>
        <strain evidence="3">NAW-5</strain>
    </source>
</reference>
<dbReference type="EMBL" id="BFAV01000172">
    <property type="protein sequence ID" value="GBF35491.1"/>
    <property type="molecule type" value="Genomic_DNA"/>
</dbReference>
<accession>A0A2L2XNE9</accession>
<sequence>MDFILSDPEGPELQLPVNPEEVTIRREKQYETVDIINLGEIDFPTGEKVKDITFSSFFPMEYDPSFCRYSDLPDPQQAMNRLTAWMISRKPVRLNITGTIINVPVLISAHTSVFKGGYPGDVYYDLTCRTWREIKVRTAAEAAASLSSTGGLKAQRQDLKPVAGEYKVKSGDTLWAIAKLNYGDGSRWKDIYSNNKKIIGPDPDLIYPGMKLVMPK</sequence>